<dbReference type="InterPro" id="IPR001789">
    <property type="entry name" value="Sig_transdc_resp-reg_receiver"/>
</dbReference>
<keyword evidence="2" id="KW-0238">DNA-binding</keyword>
<dbReference type="Gene3D" id="3.40.50.2300">
    <property type="match status" value="1"/>
</dbReference>
<reference evidence="7" key="2">
    <citation type="journal article" date="2021" name="J Anim Sci Technol">
        <title>Complete genome sequence of Paenibacillus konkukensis sp. nov. SK3146 as a potential probiotic strain.</title>
        <authorList>
            <person name="Jung H.I."/>
            <person name="Park S."/>
            <person name="Niu K.M."/>
            <person name="Lee S.W."/>
            <person name="Kothari D."/>
            <person name="Yi K.J."/>
            <person name="Kim S.K."/>
        </authorList>
    </citation>
    <scope>NUCLEOTIDE SEQUENCE</scope>
    <source>
        <strain evidence="7">SK3146</strain>
    </source>
</reference>
<evidence type="ECO:0000259" key="5">
    <source>
        <dbReference type="PROSITE" id="PS01124"/>
    </source>
</evidence>
<dbReference type="PROSITE" id="PS00041">
    <property type="entry name" value="HTH_ARAC_FAMILY_1"/>
    <property type="match status" value="1"/>
</dbReference>
<name>A0ABY4RKW5_9BACL</name>
<evidence type="ECO:0000313" key="7">
    <source>
        <dbReference type="EMBL" id="UQZ82496.1"/>
    </source>
</evidence>
<accession>A0ABY4RKW5</accession>
<evidence type="ECO:0000313" key="8">
    <source>
        <dbReference type="Proteomes" id="UP001057134"/>
    </source>
</evidence>
<keyword evidence="1" id="KW-0805">Transcription regulation</keyword>
<feature type="domain" description="Response regulatory" evidence="6">
    <location>
        <begin position="3"/>
        <end position="120"/>
    </location>
</feature>
<gene>
    <name evidence="7" type="primary">melR_3</name>
    <name evidence="7" type="ORF">SK3146_01653</name>
</gene>
<dbReference type="Gene3D" id="1.10.10.60">
    <property type="entry name" value="Homeodomain-like"/>
    <property type="match status" value="2"/>
</dbReference>
<keyword evidence="4" id="KW-0597">Phosphoprotein</keyword>
<dbReference type="SMART" id="SM00448">
    <property type="entry name" value="REC"/>
    <property type="match status" value="1"/>
</dbReference>
<dbReference type="Pfam" id="PF12833">
    <property type="entry name" value="HTH_18"/>
    <property type="match status" value="1"/>
</dbReference>
<organism evidence="7 8">
    <name type="scientific">Paenibacillus konkukensis</name>
    <dbReference type="NCBI Taxonomy" id="2020716"/>
    <lineage>
        <taxon>Bacteria</taxon>
        <taxon>Bacillati</taxon>
        <taxon>Bacillota</taxon>
        <taxon>Bacilli</taxon>
        <taxon>Bacillales</taxon>
        <taxon>Paenibacillaceae</taxon>
        <taxon>Paenibacillus</taxon>
    </lineage>
</organism>
<evidence type="ECO:0000256" key="1">
    <source>
        <dbReference type="ARBA" id="ARBA00023015"/>
    </source>
</evidence>
<dbReference type="InterPro" id="IPR009057">
    <property type="entry name" value="Homeodomain-like_sf"/>
</dbReference>
<sequence length="543" mass="62889">MYQALLVDDERYALDGLQSGVDWNGLRVGHVHLASNIRQAKELISSYPVDFLICDIEMPEGSGLELLMWVREHYPEKECIFLTCHGDFAYAKQAIQLGSHDYLLKPVRYSELEEVIGKVLDKVEKRRQEAEFKRSYAHYFTLWQQHQPLIIERFWLDLLNRTLSSDPQEIDKALALRNIPYTGQTRFAPILISVQRWRRKLAPRDEKIMEYALRNAAAHSLIPNQDMGQVIPWHAGSMIALLPCLDDGEEEREKLDWRDKCRAFIQFCNQSMYCELSCYIGRPAYLHQISELVESLGGFHKNNVIHVNQAYFMEEQPAQEETERDAKLTDNPLVSEWTELLKQGERERLLSEVQSYLNRIKAREKGSARILHYFYHDFIQMIYYVLHAKGLKAHDIFSDLLSPEQALVVTRSFVELNEWAGHVIEIAMANLHEREESESIVDKVQVFIAANLDQPLTRKDIANHVYLNPDYLAKLFKKQTGVALSDYVVSERMKEAKSMLEHTGASIGIVAASVGYSSFSYFSKTFKNKFGMTPQEFRAELPR</sequence>
<dbReference type="RefSeq" id="WP_249864629.1">
    <property type="nucleotide sequence ID" value="NZ_CP027059.1"/>
</dbReference>
<keyword evidence="8" id="KW-1185">Reference proteome</keyword>
<dbReference type="Pfam" id="PF00072">
    <property type="entry name" value="Response_reg"/>
    <property type="match status" value="1"/>
</dbReference>
<dbReference type="SUPFAM" id="SSF52172">
    <property type="entry name" value="CheY-like"/>
    <property type="match status" value="1"/>
</dbReference>
<dbReference type="CDD" id="cd17536">
    <property type="entry name" value="REC_YesN-like"/>
    <property type="match status" value="1"/>
</dbReference>
<dbReference type="PANTHER" id="PTHR43280:SF10">
    <property type="entry name" value="REGULATORY PROTEIN POCR"/>
    <property type="match status" value="1"/>
</dbReference>
<dbReference type="PRINTS" id="PR00032">
    <property type="entry name" value="HTHARAC"/>
</dbReference>
<keyword evidence="3" id="KW-0804">Transcription</keyword>
<dbReference type="PANTHER" id="PTHR43280">
    <property type="entry name" value="ARAC-FAMILY TRANSCRIPTIONAL REGULATOR"/>
    <property type="match status" value="1"/>
</dbReference>
<proteinExistence type="predicted"/>
<evidence type="ECO:0000256" key="4">
    <source>
        <dbReference type="PROSITE-ProRule" id="PRU00169"/>
    </source>
</evidence>
<evidence type="ECO:0000259" key="6">
    <source>
        <dbReference type="PROSITE" id="PS50110"/>
    </source>
</evidence>
<dbReference type="PROSITE" id="PS50110">
    <property type="entry name" value="RESPONSE_REGULATORY"/>
    <property type="match status" value="1"/>
</dbReference>
<dbReference type="InterPro" id="IPR018062">
    <property type="entry name" value="HTH_AraC-typ_CS"/>
</dbReference>
<dbReference type="PROSITE" id="PS01124">
    <property type="entry name" value="HTH_ARAC_FAMILY_2"/>
    <property type="match status" value="1"/>
</dbReference>
<feature type="domain" description="HTH araC/xylS-type" evidence="5">
    <location>
        <begin position="442"/>
        <end position="540"/>
    </location>
</feature>
<evidence type="ECO:0000256" key="3">
    <source>
        <dbReference type="ARBA" id="ARBA00023163"/>
    </source>
</evidence>
<dbReference type="InterPro" id="IPR018060">
    <property type="entry name" value="HTH_AraC"/>
</dbReference>
<dbReference type="InterPro" id="IPR020449">
    <property type="entry name" value="Tscrpt_reg_AraC-type_HTH"/>
</dbReference>
<dbReference type="InterPro" id="IPR011006">
    <property type="entry name" value="CheY-like_superfamily"/>
</dbReference>
<protein>
    <submittedName>
        <fullName evidence="7">Melibiose operon regulatory protein</fullName>
    </submittedName>
</protein>
<reference evidence="7" key="1">
    <citation type="submission" date="2018-02" db="EMBL/GenBank/DDBJ databases">
        <authorList>
            <person name="Kim S.-K."/>
            <person name="Jung H.-I."/>
            <person name="Lee S.-W."/>
        </authorList>
    </citation>
    <scope>NUCLEOTIDE SEQUENCE</scope>
    <source>
        <strain evidence="7">SK3146</strain>
    </source>
</reference>
<dbReference type="SMART" id="SM00342">
    <property type="entry name" value="HTH_ARAC"/>
    <property type="match status" value="1"/>
</dbReference>
<dbReference type="SUPFAM" id="SSF46689">
    <property type="entry name" value="Homeodomain-like"/>
    <property type="match status" value="2"/>
</dbReference>
<dbReference type="Proteomes" id="UP001057134">
    <property type="component" value="Chromosome"/>
</dbReference>
<feature type="modified residue" description="4-aspartylphosphate" evidence="4">
    <location>
        <position position="55"/>
    </location>
</feature>
<dbReference type="EMBL" id="CP027059">
    <property type="protein sequence ID" value="UQZ82496.1"/>
    <property type="molecule type" value="Genomic_DNA"/>
</dbReference>
<evidence type="ECO:0000256" key="2">
    <source>
        <dbReference type="ARBA" id="ARBA00023125"/>
    </source>
</evidence>